<accession>X1IKX1</accession>
<evidence type="ECO:0000313" key="1">
    <source>
        <dbReference type="EMBL" id="GAH66764.1"/>
    </source>
</evidence>
<comment type="caution">
    <text evidence="1">The sequence shown here is derived from an EMBL/GenBank/DDBJ whole genome shotgun (WGS) entry which is preliminary data.</text>
</comment>
<gene>
    <name evidence="1" type="ORF">S03H2_41025</name>
</gene>
<reference evidence="1" key="1">
    <citation type="journal article" date="2014" name="Front. Microbiol.">
        <title>High frequency of phylogenetically diverse reductive dehalogenase-homologous genes in deep subseafloor sedimentary metagenomes.</title>
        <authorList>
            <person name="Kawai M."/>
            <person name="Futagami T."/>
            <person name="Toyoda A."/>
            <person name="Takaki Y."/>
            <person name="Nishi S."/>
            <person name="Hori S."/>
            <person name="Arai W."/>
            <person name="Tsubouchi T."/>
            <person name="Morono Y."/>
            <person name="Uchiyama I."/>
            <person name="Ito T."/>
            <person name="Fujiyama A."/>
            <person name="Inagaki F."/>
            <person name="Takami H."/>
        </authorList>
    </citation>
    <scope>NUCLEOTIDE SEQUENCE</scope>
    <source>
        <strain evidence="1">Expedition CK06-06</strain>
    </source>
</reference>
<proteinExistence type="predicted"/>
<dbReference type="AlphaFoldDB" id="X1IKX1"/>
<dbReference type="EMBL" id="BARU01025466">
    <property type="protein sequence ID" value="GAH66764.1"/>
    <property type="molecule type" value="Genomic_DNA"/>
</dbReference>
<sequence>MGGAKRKLKMKKPRFFPRFLGNLYLARLYAANEPTPTAITVDNNEAIILFER</sequence>
<organism evidence="1">
    <name type="scientific">marine sediment metagenome</name>
    <dbReference type="NCBI Taxonomy" id="412755"/>
    <lineage>
        <taxon>unclassified sequences</taxon>
        <taxon>metagenomes</taxon>
        <taxon>ecological metagenomes</taxon>
    </lineage>
</organism>
<protein>
    <submittedName>
        <fullName evidence="1">Uncharacterized protein</fullName>
    </submittedName>
</protein>
<name>X1IKX1_9ZZZZ</name>